<dbReference type="AlphaFoldDB" id="A0A9W6HB88"/>
<evidence type="ECO:0000313" key="4">
    <source>
        <dbReference type="Proteomes" id="UP001142372"/>
    </source>
</evidence>
<accession>A0A9W6HB88</accession>
<dbReference type="Gene3D" id="3.40.50.720">
    <property type="entry name" value="NAD(P)-binding Rossmann-like Domain"/>
    <property type="match status" value="1"/>
</dbReference>
<dbReference type="PANTHER" id="PTHR42748:SF3">
    <property type="entry name" value="BLL4366 PROTEIN"/>
    <property type="match status" value="1"/>
</dbReference>
<dbReference type="EMBL" id="BSEN01000012">
    <property type="protein sequence ID" value="GLJ76839.1"/>
    <property type="molecule type" value="Genomic_DNA"/>
</dbReference>
<name>A0A9W6HB88_9MICO</name>
<comment type="caution">
    <text evidence="3">The sequence shown here is derived from an EMBL/GenBank/DDBJ whole genome shotgun (WGS) entry which is preliminary data.</text>
</comment>
<reference evidence="3" key="2">
    <citation type="submission" date="2023-01" db="EMBL/GenBank/DDBJ databases">
        <authorList>
            <person name="Sun Q."/>
            <person name="Evtushenko L."/>
        </authorList>
    </citation>
    <scope>NUCLEOTIDE SEQUENCE</scope>
    <source>
        <strain evidence="3">VKM Ac-1401</strain>
    </source>
</reference>
<protein>
    <submittedName>
        <fullName evidence="3">LysR family transcriptional regulator</fullName>
    </submittedName>
</protein>
<organism evidence="3 4">
    <name type="scientific">Leifsonia poae</name>
    <dbReference type="NCBI Taxonomy" id="110933"/>
    <lineage>
        <taxon>Bacteria</taxon>
        <taxon>Bacillati</taxon>
        <taxon>Actinomycetota</taxon>
        <taxon>Actinomycetes</taxon>
        <taxon>Micrococcales</taxon>
        <taxon>Microbacteriaceae</taxon>
        <taxon>Leifsonia</taxon>
    </lineage>
</organism>
<keyword evidence="1" id="KW-0521">NADP</keyword>
<dbReference type="Pfam" id="PF13460">
    <property type="entry name" value="NAD_binding_10"/>
    <property type="match status" value="1"/>
</dbReference>
<keyword evidence="4" id="KW-1185">Reference proteome</keyword>
<dbReference type="Proteomes" id="UP001142372">
    <property type="component" value="Unassembled WGS sequence"/>
</dbReference>
<reference evidence="3" key="1">
    <citation type="journal article" date="2014" name="Int. J. Syst. Evol. Microbiol.">
        <title>Complete genome sequence of Corynebacterium casei LMG S-19264T (=DSM 44701T), isolated from a smear-ripened cheese.</title>
        <authorList>
            <consortium name="US DOE Joint Genome Institute (JGI-PGF)"/>
            <person name="Walter F."/>
            <person name="Albersmeier A."/>
            <person name="Kalinowski J."/>
            <person name="Ruckert C."/>
        </authorList>
    </citation>
    <scope>NUCLEOTIDE SEQUENCE</scope>
    <source>
        <strain evidence="3">VKM Ac-1401</strain>
    </source>
</reference>
<feature type="domain" description="NAD(P)-binding" evidence="2">
    <location>
        <begin position="7"/>
        <end position="172"/>
    </location>
</feature>
<evidence type="ECO:0000256" key="1">
    <source>
        <dbReference type="ARBA" id="ARBA00022857"/>
    </source>
</evidence>
<dbReference type="PANTHER" id="PTHR42748">
    <property type="entry name" value="NITROGEN METABOLITE REPRESSION PROTEIN NMRA FAMILY MEMBER"/>
    <property type="match status" value="1"/>
</dbReference>
<gene>
    <name evidence="3" type="ORF">GCM10017584_24130</name>
</gene>
<sequence>MKIVVIGGTGLIGRRLVELLTQAGHEAVPASPSTGVDTVTGAGLADVLAGADVVVDIPNSPSFEDGPVMEFFQRSTGNLAAAAEQAGVGHHVVLSIVGADRMPDIGYMRAKVAQEGIVTSGAVPFSIVRATQFFEFIPALAEGGAKGDTIHLSPALMQPIAAADVSAALADVATGEPTGGVSELAGPEPLRLDDLGRRVLAFRNDPRTVVTDLDAGYFGGQVTDTSLTPGNDPAITEVRIAPTRFEEWLSGTVEPN</sequence>
<evidence type="ECO:0000259" key="2">
    <source>
        <dbReference type="Pfam" id="PF13460"/>
    </source>
</evidence>
<dbReference type="SUPFAM" id="SSF51735">
    <property type="entry name" value="NAD(P)-binding Rossmann-fold domains"/>
    <property type="match status" value="1"/>
</dbReference>
<dbReference type="RefSeq" id="WP_271177499.1">
    <property type="nucleotide sequence ID" value="NZ_BAAAJO010000002.1"/>
</dbReference>
<dbReference type="InterPro" id="IPR016040">
    <property type="entry name" value="NAD(P)-bd_dom"/>
</dbReference>
<proteinExistence type="predicted"/>
<evidence type="ECO:0000313" key="3">
    <source>
        <dbReference type="EMBL" id="GLJ76839.1"/>
    </source>
</evidence>
<dbReference type="InterPro" id="IPR051164">
    <property type="entry name" value="NmrA-like_oxidored"/>
</dbReference>
<dbReference type="InterPro" id="IPR036291">
    <property type="entry name" value="NAD(P)-bd_dom_sf"/>
</dbReference>